<dbReference type="PANTHER" id="PTHR33841:SF1">
    <property type="entry name" value="DNA METHYLTRANSFERASE A"/>
    <property type="match status" value="1"/>
</dbReference>
<comment type="catalytic activity">
    <reaction evidence="7">
        <text>a 2'-deoxyadenosine in DNA + S-adenosyl-L-methionine = an N(6)-methyl-2'-deoxyadenosine in DNA + S-adenosyl-L-homocysteine + H(+)</text>
        <dbReference type="Rhea" id="RHEA:15197"/>
        <dbReference type="Rhea" id="RHEA-COMP:12418"/>
        <dbReference type="Rhea" id="RHEA-COMP:12419"/>
        <dbReference type="ChEBI" id="CHEBI:15378"/>
        <dbReference type="ChEBI" id="CHEBI:57856"/>
        <dbReference type="ChEBI" id="CHEBI:59789"/>
        <dbReference type="ChEBI" id="CHEBI:90615"/>
        <dbReference type="ChEBI" id="CHEBI:90616"/>
        <dbReference type="EC" id="2.1.1.72"/>
    </reaction>
</comment>
<proteinExistence type="predicted"/>
<evidence type="ECO:0000256" key="2">
    <source>
        <dbReference type="ARBA" id="ARBA00022603"/>
    </source>
</evidence>
<keyword evidence="2" id="KW-0489">Methyltransferase</keyword>
<dbReference type="Pfam" id="PF12950">
    <property type="entry name" value="TaqI_C"/>
    <property type="match status" value="1"/>
</dbReference>
<dbReference type="Gene3D" id="3.40.50.150">
    <property type="entry name" value="Vaccinia Virus protein VP39"/>
    <property type="match status" value="1"/>
</dbReference>
<protein>
    <recommendedName>
        <fullName evidence="1">site-specific DNA-methyltransferase (adenine-specific)</fullName>
        <ecNumber evidence="1">2.1.1.72</ecNumber>
    </recommendedName>
</protein>
<dbReference type="GO" id="GO:0003677">
    <property type="term" value="F:DNA binding"/>
    <property type="evidence" value="ECO:0007669"/>
    <property type="project" value="UniProtKB-KW"/>
</dbReference>
<name>A0A0F9MVN4_9ZZZZ</name>
<evidence type="ECO:0000256" key="5">
    <source>
        <dbReference type="ARBA" id="ARBA00022747"/>
    </source>
</evidence>
<feature type="domain" description="Type II methyltransferase M.TaqI-like" evidence="8">
    <location>
        <begin position="549"/>
        <end position="717"/>
    </location>
</feature>
<evidence type="ECO:0000256" key="4">
    <source>
        <dbReference type="ARBA" id="ARBA00022691"/>
    </source>
</evidence>
<dbReference type="InterPro" id="IPR002052">
    <property type="entry name" value="DNA_methylase_N6_adenine_CS"/>
</dbReference>
<dbReference type="InterPro" id="IPR050953">
    <property type="entry name" value="N4_N6_ade-DNA_methylase"/>
</dbReference>
<sequence length="1117" mass="131174">MKNTLINSNILDRYLKNKQREITHDFANKKELMDDWITKLKNPNKSENFFHEKRNYPYFRTNFLEKLLGYELEDDIDFENPNHTVGGVEEFIIKDKNKDAILLFELKGQKTQDLDKPIPNYGNKSPIQQTHGYAINSKAKWYVVFNYNELRIYNKFEGYIDDNYISFSMKEESKKGFHVLILLLSKKYFKEQKILEDLIKETIIVEREISDKLYKLYHETRLLLIRQLTKYNKNFNFQKSINCAQLIMNRIIFICFAEDRGLLPVQILTSIIQILIEKRFIKRKRCAIWKAIDDLFVDLKEGHYKRVVSQFNGELFEDDLSKVKLPDLFDKEVFEGFSDLKQNHDIDDKSITNIIKGYQTQADGYLNPIYTNFMLMSSFDYNSEIDVNILGHIFEQSLTDLEELQSTPVLPRKERKAKKKRKEEGIYYTPDYITDYICRNTIIPYLSKTNKNTTDGLLDEYTNGELDDLSKKINKIKILDLTCGSGAFLKQAFKILIEIHKLIKLRRKSIENAEKIEETKVDLEKVDGYLREKTFAPVNTEIKLNVVSNNIYGVDKNVESIGITKLSLFLEVAAIDAKLPDLQNNIKEGNSLIGNLEGKLENKKSEEIKVLDWSKDFKEVFDQGGFDIVVGNPPYIKHESIKEERPYLEGNFEVYDGLADLYCYFYERALNLLKDGGILGFITSNKWMETKYGLNLRKYLKDYFIEGFVNFFELKVFQDVSAEPAILIIKKIKDINKRVKTALINNLDFDSFNQYIQDNAFTFNQEILDDNKWNISETAMDANKILKKMKKESIELRDYIGEAIFRRGLMTGKTDVYVINEQQYNEIVGKDIKSKDLIKPLINGVDIHKYSYEFTGRFIIVTKIGTNLDEYEAVKDYLLAFKTDLKNRHSGSKGDKWFELRKCAYYDEFEKPKIVYIRTAKKHKFALDLKNGYLISNCFFINSEDKYLLAYLNSDLFEFYKINSFVAFGDAKSKGRCKLDGNKMEKVPIIPISKIQQKKIDGFVVQIIKKKSLFLIERQSFLSFIVDLYKIPKLSQKLEKFWSLNSTDFLDEIKKKKKLSIKELKELSDFFLDTIGEKINPLIKEIEALEKKINEFIFDIYDINKEEEEFIEKFLKK</sequence>
<keyword evidence="4" id="KW-0949">S-adenosyl-L-methionine</keyword>
<reference evidence="10" key="1">
    <citation type="journal article" date="2015" name="Nature">
        <title>Complex archaea that bridge the gap between prokaryotes and eukaryotes.</title>
        <authorList>
            <person name="Spang A."/>
            <person name="Saw J.H."/>
            <person name="Jorgensen S.L."/>
            <person name="Zaremba-Niedzwiedzka K."/>
            <person name="Martijn J."/>
            <person name="Lind A.E."/>
            <person name="van Eijk R."/>
            <person name="Schleper C."/>
            <person name="Guy L."/>
            <person name="Ettema T.J."/>
        </authorList>
    </citation>
    <scope>NUCLEOTIDE SEQUENCE</scope>
</reference>
<dbReference type="PROSITE" id="PS00092">
    <property type="entry name" value="N6_MTASE"/>
    <property type="match status" value="1"/>
</dbReference>
<dbReference type="Pfam" id="PF07669">
    <property type="entry name" value="Eco57I"/>
    <property type="match status" value="1"/>
</dbReference>
<dbReference type="InterPro" id="IPR029063">
    <property type="entry name" value="SAM-dependent_MTases_sf"/>
</dbReference>
<evidence type="ECO:0000259" key="8">
    <source>
        <dbReference type="Pfam" id="PF07669"/>
    </source>
</evidence>
<dbReference type="GO" id="GO:0009307">
    <property type="term" value="P:DNA restriction-modification system"/>
    <property type="evidence" value="ECO:0007669"/>
    <property type="project" value="UniProtKB-KW"/>
</dbReference>
<comment type="caution">
    <text evidence="10">The sequence shown here is derived from an EMBL/GenBank/DDBJ whole genome shotgun (WGS) entry which is preliminary data.</text>
</comment>
<evidence type="ECO:0000256" key="6">
    <source>
        <dbReference type="ARBA" id="ARBA00023125"/>
    </source>
</evidence>
<accession>A0A0F9MVN4</accession>
<dbReference type="InterPro" id="IPR025931">
    <property type="entry name" value="TaqI_C"/>
</dbReference>
<evidence type="ECO:0000256" key="7">
    <source>
        <dbReference type="ARBA" id="ARBA00047942"/>
    </source>
</evidence>
<dbReference type="InterPro" id="IPR011639">
    <property type="entry name" value="MethylTrfase_TaqI-like_dom"/>
</dbReference>
<dbReference type="PRINTS" id="PR00507">
    <property type="entry name" value="N12N6MTFRASE"/>
</dbReference>
<evidence type="ECO:0000256" key="3">
    <source>
        <dbReference type="ARBA" id="ARBA00022679"/>
    </source>
</evidence>
<dbReference type="PANTHER" id="PTHR33841">
    <property type="entry name" value="DNA METHYLTRANSFERASE YEEA-RELATED"/>
    <property type="match status" value="1"/>
</dbReference>
<organism evidence="10">
    <name type="scientific">marine sediment metagenome</name>
    <dbReference type="NCBI Taxonomy" id="412755"/>
    <lineage>
        <taxon>unclassified sequences</taxon>
        <taxon>metagenomes</taxon>
        <taxon>ecological metagenomes</taxon>
    </lineage>
</organism>
<gene>
    <name evidence="10" type="ORF">LCGC14_1027480</name>
</gene>
<dbReference type="EC" id="2.1.1.72" evidence="1"/>
<dbReference type="EMBL" id="LAZR01004144">
    <property type="protein sequence ID" value="KKN11345.1"/>
    <property type="molecule type" value="Genomic_DNA"/>
</dbReference>
<keyword evidence="6" id="KW-0238">DNA-binding</keyword>
<dbReference type="GO" id="GO:0032259">
    <property type="term" value="P:methylation"/>
    <property type="evidence" value="ECO:0007669"/>
    <property type="project" value="UniProtKB-KW"/>
</dbReference>
<dbReference type="GO" id="GO:0009007">
    <property type="term" value="F:site-specific DNA-methyltransferase (adenine-specific) activity"/>
    <property type="evidence" value="ECO:0007669"/>
    <property type="project" value="UniProtKB-EC"/>
</dbReference>
<evidence type="ECO:0000313" key="10">
    <source>
        <dbReference type="EMBL" id="KKN11345.1"/>
    </source>
</evidence>
<evidence type="ECO:0000256" key="1">
    <source>
        <dbReference type="ARBA" id="ARBA00011900"/>
    </source>
</evidence>
<evidence type="ECO:0000259" key="9">
    <source>
        <dbReference type="Pfam" id="PF12950"/>
    </source>
</evidence>
<dbReference type="SUPFAM" id="SSF53335">
    <property type="entry name" value="S-adenosyl-L-methionine-dependent methyltransferases"/>
    <property type="match status" value="1"/>
</dbReference>
<dbReference type="AlphaFoldDB" id="A0A0F9MVN4"/>
<feature type="domain" description="TaqI-like C-terminal specificity" evidence="9">
    <location>
        <begin position="839"/>
        <end position="965"/>
    </location>
</feature>
<keyword evidence="5" id="KW-0680">Restriction system</keyword>
<keyword evidence="3" id="KW-0808">Transferase</keyword>